<dbReference type="EMBL" id="GBXM01020250">
    <property type="protein sequence ID" value="JAH88327.1"/>
    <property type="molecule type" value="Transcribed_RNA"/>
</dbReference>
<dbReference type="AlphaFoldDB" id="A0A0E9WDB7"/>
<evidence type="ECO:0000313" key="1">
    <source>
        <dbReference type="EMBL" id="JAH88327.1"/>
    </source>
</evidence>
<organism evidence="1">
    <name type="scientific">Anguilla anguilla</name>
    <name type="common">European freshwater eel</name>
    <name type="synonym">Muraena anguilla</name>
    <dbReference type="NCBI Taxonomy" id="7936"/>
    <lineage>
        <taxon>Eukaryota</taxon>
        <taxon>Metazoa</taxon>
        <taxon>Chordata</taxon>
        <taxon>Craniata</taxon>
        <taxon>Vertebrata</taxon>
        <taxon>Euteleostomi</taxon>
        <taxon>Actinopterygii</taxon>
        <taxon>Neopterygii</taxon>
        <taxon>Teleostei</taxon>
        <taxon>Anguilliformes</taxon>
        <taxon>Anguillidae</taxon>
        <taxon>Anguilla</taxon>
    </lineage>
</organism>
<reference evidence="1" key="2">
    <citation type="journal article" date="2015" name="Fish Shellfish Immunol.">
        <title>Early steps in the European eel (Anguilla anguilla)-Vibrio vulnificus interaction in the gills: Role of the RtxA13 toxin.</title>
        <authorList>
            <person name="Callol A."/>
            <person name="Pajuelo D."/>
            <person name="Ebbesson L."/>
            <person name="Teles M."/>
            <person name="MacKenzie S."/>
            <person name="Amaro C."/>
        </authorList>
    </citation>
    <scope>NUCLEOTIDE SEQUENCE</scope>
</reference>
<sequence>MAMEAFPKFTNEEQLKTVMLDDFTSCLDWEETEGLAKIESSLRKFLQLCKLPFESQKWANLIWPPQKNPHRFLSKTDSWPEHKLQNRVTFHTSLH</sequence>
<name>A0A0E9WDB7_ANGAN</name>
<proteinExistence type="predicted"/>
<protein>
    <submittedName>
        <fullName evidence="1">Uncharacterized protein</fullName>
    </submittedName>
</protein>
<reference evidence="1" key="1">
    <citation type="submission" date="2014-11" db="EMBL/GenBank/DDBJ databases">
        <authorList>
            <person name="Amaro Gonzalez C."/>
        </authorList>
    </citation>
    <scope>NUCLEOTIDE SEQUENCE</scope>
</reference>
<accession>A0A0E9WDB7</accession>